<dbReference type="EMBL" id="JABDJR010000273">
    <property type="protein sequence ID" value="NNF06508.1"/>
    <property type="molecule type" value="Genomic_DNA"/>
</dbReference>
<sequence length="207" mass="22747">MRWMMMGESPSKSAGGTTGQGLSWRSRTQVLAWVLAPLCVGCLGEPDVDDRWTRLDVLDPDPVAMIEGETLNVTGAITYRTILTGDVIAELRITDVVGYDAVNLTPEADRMGVLEDVELILSNSRTVESAFFRVTGWDHLIQELQFQFDASALPTDVGAGGMYVILYFGTVDDMELPDGSEVTVIEAADFRESEILPTGVEIRWPEN</sequence>
<reference evidence="2 3" key="1">
    <citation type="submission" date="2020-03" db="EMBL/GenBank/DDBJ databases">
        <title>Metabolic flexibility allows generalist bacteria to become dominant in a frequently disturbed ecosystem.</title>
        <authorList>
            <person name="Chen Y.-J."/>
            <person name="Leung P.M."/>
            <person name="Bay S.K."/>
            <person name="Hugenholtz P."/>
            <person name="Kessler A.J."/>
            <person name="Shelley G."/>
            <person name="Waite D.W."/>
            <person name="Cook P.L."/>
            <person name="Greening C."/>
        </authorList>
    </citation>
    <scope>NUCLEOTIDE SEQUENCE [LARGE SCALE GENOMIC DNA]</scope>
    <source>
        <strain evidence="2">SS_bin_28</strain>
    </source>
</reference>
<evidence type="ECO:0000313" key="2">
    <source>
        <dbReference type="EMBL" id="NNF06508.1"/>
    </source>
</evidence>
<name>A0A7Y2EEG8_UNCEI</name>
<proteinExistence type="predicted"/>
<feature type="compositionally biased region" description="Polar residues" evidence="1">
    <location>
        <begin position="10"/>
        <end position="21"/>
    </location>
</feature>
<evidence type="ECO:0000313" key="3">
    <source>
        <dbReference type="Proteomes" id="UP000547674"/>
    </source>
</evidence>
<organism evidence="2 3">
    <name type="scientific">Eiseniibacteriota bacterium</name>
    <dbReference type="NCBI Taxonomy" id="2212470"/>
    <lineage>
        <taxon>Bacteria</taxon>
        <taxon>Candidatus Eiseniibacteriota</taxon>
    </lineage>
</organism>
<dbReference type="Proteomes" id="UP000547674">
    <property type="component" value="Unassembled WGS sequence"/>
</dbReference>
<comment type="caution">
    <text evidence="2">The sequence shown here is derived from an EMBL/GenBank/DDBJ whole genome shotgun (WGS) entry which is preliminary data.</text>
</comment>
<accession>A0A7Y2EEG8</accession>
<protein>
    <submittedName>
        <fullName evidence="2">Uncharacterized protein</fullName>
    </submittedName>
</protein>
<gene>
    <name evidence="2" type="ORF">HKN21_07085</name>
</gene>
<feature type="region of interest" description="Disordered" evidence="1">
    <location>
        <begin position="1"/>
        <end position="21"/>
    </location>
</feature>
<evidence type="ECO:0000256" key="1">
    <source>
        <dbReference type="SAM" id="MobiDB-lite"/>
    </source>
</evidence>
<dbReference type="AlphaFoldDB" id="A0A7Y2EEG8"/>